<dbReference type="Proteomes" id="UP000030512">
    <property type="component" value="Chromosome"/>
</dbReference>
<accession>A0A126T626</accession>
<reference evidence="1 2" key="1">
    <citation type="journal article" date="2015" name="Environ. Microbiol.">
        <title>Methane oxidation coupled to nitrate reduction under hypoxia by the Gammaproteobacterium Methylomonas denitrificans, sp. nov. type strain FJG1.</title>
        <authorList>
            <person name="Kits K.D."/>
            <person name="Klotz M.G."/>
            <person name="Stein L.Y."/>
        </authorList>
    </citation>
    <scope>NUCLEOTIDE SEQUENCE [LARGE SCALE GENOMIC DNA]</scope>
    <source>
        <strain evidence="1 2">FJG1</strain>
    </source>
</reference>
<sequence length="177" mass="18566">MKPNKQGPLLAGILIVASLSGCGQDQPKTIVAPSAPKSFQQTKTLHGTVSNNSGPVKVGSVSLYSENGKELARVELSDSQRYQIEAPAGTQLPVILTYTPPGGKSSEAMHSVVIYPDVSKYDINPTTTAIANSAKTMGGYTHGNMVRAAEGTAHLPQANKTTAGFRGDPTTQYGGWH</sequence>
<evidence type="ECO:0000313" key="2">
    <source>
        <dbReference type="Proteomes" id="UP000030512"/>
    </source>
</evidence>
<dbReference type="PROSITE" id="PS51257">
    <property type="entry name" value="PROKAR_LIPOPROTEIN"/>
    <property type="match status" value="1"/>
</dbReference>
<dbReference type="AlphaFoldDB" id="A0A126T626"/>
<dbReference type="RefSeq" id="WP_036275143.1">
    <property type="nucleotide sequence ID" value="NZ_CP014476.1"/>
</dbReference>
<protein>
    <submittedName>
        <fullName evidence="1">Uncharacterized protein</fullName>
    </submittedName>
</protein>
<evidence type="ECO:0000313" key="1">
    <source>
        <dbReference type="EMBL" id="AMK77525.1"/>
    </source>
</evidence>
<name>A0A126T626_9GAMM</name>
<keyword evidence="2" id="KW-1185">Reference proteome</keyword>
<proteinExistence type="predicted"/>
<organism evidence="1 2">
    <name type="scientific">Methylomonas denitrificans</name>
    <dbReference type="NCBI Taxonomy" id="1538553"/>
    <lineage>
        <taxon>Bacteria</taxon>
        <taxon>Pseudomonadati</taxon>
        <taxon>Pseudomonadota</taxon>
        <taxon>Gammaproteobacteria</taxon>
        <taxon>Methylococcales</taxon>
        <taxon>Methylococcaceae</taxon>
        <taxon>Methylomonas</taxon>
    </lineage>
</organism>
<gene>
    <name evidence="1" type="ORF">JT25_013705</name>
</gene>
<dbReference type="OrthoDB" id="5568070at2"/>
<dbReference type="STRING" id="1538553.JT25_013705"/>
<dbReference type="EMBL" id="CP014476">
    <property type="protein sequence ID" value="AMK77525.1"/>
    <property type="molecule type" value="Genomic_DNA"/>
</dbReference>
<dbReference type="KEGG" id="mdn:JT25_013705"/>